<dbReference type="NCBIfam" id="NF006007">
    <property type="entry name" value="PRK08138.1"/>
    <property type="match status" value="1"/>
</dbReference>
<keyword evidence="2" id="KW-0456">Lyase</keyword>
<dbReference type="FunFam" id="3.90.226.10:FF:000009">
    <property type="entry name" value="Carnitinyl-CoA dehydratase"/>
    <property type="match status" value="1"/>
</dbReference>
<reference evidence="4 5" key="1">
    <citation type="submission" date="2017-08" db="EMBL/GenBank/DDBJ databases">
        <authorList>
            <person name="Feschi L."/>
            <person name="Jeukens J."/>
            <person name="Emond-Rheault J.-G."/>
            <person name="Kukavica-Ibrulj I."/>
            <person name="Boyle B."/>
            <person name="Levesque R.C."/>
        </authorList>
    </citation>
    <scope>NUCLEOTIDE SEQUENCE [LARGE SCALE GENOMIC DNA]</scope>
    <source>
        <strain evidence="4 5">PA-W36</strain>
    </source>
</reference>
<reference evidence="4 5" key="2">
    <citation type="submission" date="2019-01" db="EMBL/GenBank/DDBJ databases">
        <title>The Pseudomonas aeruginosa pan-genome provides new insights on its population structure, horizontal gene transfer and pathogenicity.</title>
        <authorList>
            <person name="Freschi L."/>
            <person name="Vincent A.T."/>
            <person name="Jeukens J."/>
            <person name="Emond-Rheault J.-G."/>
            <person name="Kukavica-Ibrulj I."/>
            <person name="Dupont M.-J."/>
            <person name="Charette S.J."/>
            <person name="Boyle B."/>
            <person name="Levesque R.C."/>
        </authorList>
    </citation>
    <scope>NUCLEOTIDE SEQUENCE [LARGE SCALE GENOMIC DNA]</scope>
    <source>
        <strain evidence="4 5">PA-W36</strain>
    </source>
</reference>
<dbReference type="InterPro" id="IPR018376">
    <property type="entry name" value="Enoyl-CoA_hyd/isom_CS"/>
</dbReference>
<dbReference type="InterPro" id="IPR029045">
    <property type="entry name" value="ClpP/crotonase-like_dom_sf"/>
</dbReference>
<dbReference type="InterPro" id="IPR001753">
    <property type="entry name" value="Enoyl-CoA_hydra/iso"/>
</dbReference>
<sequence length="261" mass="27884">MSADPSPVVLLEFPAADIALLRLNRPQARNALNDEVRQRLASHFQTLGADPAIRVIVLTGDSRCFAAGADLRDLSTSTAIGLYGRHGERYWEAIARCPKPVIAAVNGFALGGGCELAMHCDLIVAGESAQFAQPEIKVGVMPGAGGTQRLVRAVGKFQALRMLFTGCLVKAPQALAMGLVSEVVADESTLARALELAMEIARLPPLALAQIKEVVLAGADLPLDSALALERKAFQLLFDSQDQKEGMQAFLEKRPPNYQGK</sequence>
<evidence type="ECO:0000313" key="5">
    <source>
        <dbReference type="Proteomes" id="UP000284767"/>
    </source>
</evidence>
<dbReference type="CDD" id="cd06558">
    <property type="entry name" value="crotonase-like"/>
    <property type="match status" value="1"/>
</dbReference>
<comment type="similarity">
    <text evidence="1 3">Belongs to the enoyl-CoA hydratase/isomerase family.</text>
</comment>
<name>A0A0F7QU96_PSEAI</name>
<dbReference type="Gene3D" id="3.90.226.10">
    <property type="entry name" value="2-enoyl-CoA Hydratase, Chain A, domain 1"/>
    <property type="match status" value="1"/>
</dbReference>
<dbReference type="Proteomes" id="UP000284767">
    <property type="component" value="Unassembled WGS sequence"/>
</dbReference>
<dbReference type="SUPFAM" id="SSF52096">
    <property type="entry name" value="ClpP/crotonase"/>
    <property type="match status" value="1"/>
</dbReference>
<dbReference type="PANTHER" id="PTHR11941:SF54">
    <property type="entry name" value="ENOYL-COA HYDRATASE, MITOCHONDRIAL"/>
    <property type="match status" value="1"/>
</dbReference>
<evidence type="ECO:0000256" key="2">
    <source>
        <dbReference type="ARBA" id="ARBA00023239"/>
    </source>
</evidence>
<accession>A0A1S1BZC2</accession>
<evidence type="ECO:0000313" key="4">
    <source>
        <dbReference type="EMBL" id="RPM21601.1"/>
    </source>
</evidence>
<dbReference type="PANTHER" id="PTHR11941">
    <property type="entry name" value="ENOYL-COA HYDRATASE-RELATED"/>
    <property type="match status" value="1"/>
</dbReference>
<comment type="caution">
    <text evidence="4">The sequence shown here is derived from an EMBL/GenBank/DDBJ whole genome shotgun (WGS) entry which is preliminary data.</text>
</comment>
<dbReference type="Pfam" id="PF00378">
    <property type="entry name" value="ECH_1"/>
    <property type="match status" value="1"/>
</dbReference>
<accession>A0A0F7QU96</accession>
<gene>
    <name evidence="4" type="ORF">IPC1295_04875</name>
</gene>
<dbReference type="Gene3D" id="1.10.12.10">
    <property type="entry name" value="Lyase 2-enoyl-coa Hydratase, Chain A, domain 2"/>
    <property type="match status" value="1"/>
</dbReference>
<evidence type="ECO:0000256" key="1">
    <source>
        <dbReference type="ARBA" id="ARBA00005254"/>
    </source>
</evidence>
<dbReference type="PROSITE" id="PS00166">
    <property type="entry name" value="ENOYL_COA_HYDRATASE"/>
    <property type="match status" value="1"/>
</dbReference>
<dbReference type="FunFam" id="1.10.12.10:FF:000001">
    <property type="entry name" value="Probable enoyl-CoA hydratase, mitochondrial"/>
    <property type="match status" value="1"/>
</dbReference>
<dbReference type="GO" id="GO:0016836">
    <property type="term" value="F:hydro-lyase activity"/>
    <property type="evidence" value="ECO:0007669"/>
    <property type="project" value="UniProtKB-ARBA"/>
</dbReference>
<proteinExistence type="inferred from homology"/>
<dbReference type="EMBL" id="NSNE01000002">
    <property type="protein sequence ID" value="RPM21601.1"/>
    <property type="molecule type" value="Genomic_DNA"/>
</dbReference>
<dbReference type="RefSeq" id="WP_003124891.1">
    <property type="nucleotide sequence ID" value="NZ_AP014839.1"/>
</dbReference>
<protein>
    <submittedName>
        <fullName evidence="4">Enoyl-CoA hydratase</fullName>
    </submittedName>
</protein>
<dbReference type="AlphaFoldDB" id="A0A0F7QU96"/>
<dbReference type="GO" id="GO:0006635">
    <property type="term" value="P:fatty acid beta-oxidation"/>
    <property type="evidence" value="ECO:0007669"/>
    <property type="project" value="TreeGrafter"/>
</dbReference>
<evidence type="ECO:0000256" key="3">
    <source>
        <dbReference type="RuleBase" id="RU003707"/>
    </source>
</evidence>
<organism evidence="4 5">
    <name type="scientific">Pseudomonas aeruginosa</name>
    <dbReference type="NCBI Taxonomy" id="287"/>
    <lineage>
        <taxon>Bacteria</taxon>
        <taxon>Pseudomonadati</taxon>
        <taxon>Pseudomonadota</taxon>
        <taxon>Gammaproteobacteria</taxon>
        <taxon>Pseudomonadales</taxon>
        <taxon>Pseudomonadaceae</taxon>
        <taxon>Pseudomonas</taxon>
    </lineage>
</organism>
<dbReference type="InterPro" id="IPR014748">
    <property type="entry name" value="Enoyl-CoA_hydra_C"/>
</dbReference>